<protein>
    <submittedName>
        <fullName evidence="1">Stage V sporulation protein M</fullName>
    </submittedName>
</protein>
<dbReference type="AlphaFoldDB" id="A0A429XBT4"/>
<dbReference type="NCBIfam" id="NF033436">
    <property type="entry name" value="SpoVM_broad"/>
    <property type="match status" value="1"/>
</dbReference>
<evidence type="ECO:0000313" key="1">
    <source>
        <dbReference type="EMBL" id="RST60914.1"/>
    </source>
</evidence>
<sequence>MKFYTIKLPRFLGGIVRAMLGTFKKD</sequence>
<dbReference type="GeneID" id="56390013"/>
<proteinExistence type="predicted"/>
<dbReference type="RefSeq" id="WP_018705181.1">
    <property type="nucleotide sequence ID" value="NZ_BORI01000007.1"/>
</dbReference>
<evidence type="ECO:0000313" key="2">
    <source>
        <dbReference type="Proteomes" id="UP000287296"/>
    </source>
</evidence>
<reference evidence="1 2" key="1">
    <citation type="submission" date="2018-12" db="EMBL/GenBank/DDBJ databases">
        <authorList>
            <person name="Sun L."/>
            <person name="Chen Z."/>
        </authorList>
    </citation>
    <scope>NUCLEOTIDE SEQUENCE [LARGE SCALE GENOMIC DNA]</scope>
    <source>
        <strain evidence="1 2">LMG 29736</strain>
    </source>
</reference>
<dbReference type="EMBL" id="QYTW02000003">
    <property type="protein sequence ID" value="RST60914.1"/>
    <property type="molecule type" value="Genomic_DNA"/>
</dbReference>
<accession>A0A429XBT4</accession>
<gene>
    <name evidence="1" type="ORF">D5F11_005490</name>
</gene>
<organism evidence="1 2">
    <name type="scientific">Siminovitchia terrae</name>
    <name type="common">Bacillus terrae</name>
    <dbReference type="NCBI Taxonomy" id="1914933"/>
    <lineage>
        <taxon>Bacteria</taxon>
        <taxon>Bacillati</taxon>
        <taxon>Bacillota</taxon>
        <taxon>Bacilli</taxon>
        <taxon>Bacillales</taxon>
        <taxon>Bacillaceae</taxon>
        <taxon>Siminovitchia</taxon>
    </lineage>
</organism>
<dbReference type="InterPro" id="IPR012609">
    <property type="entry name" value="Spore_V_M"/>
</dbReference>
<dbReference type="Proteomes" id="UP000287296">
    <property type="component" value="Unassembled WGS sequence"/>
</dbReference>
<dbReference type="Pfam" id="PF08183">
    <property type="entry name" value="SpoV"/>
    <property type="match status" value="1"/>
</dbReference>
<name>A0A429XBT4_SIMTE</name>
<comment type="caution">
    <text evidence="1">The sequence shown here is derived from an EMBL/GenBank/DDBJ whole genome shotgun (WGS) entry which is preliminary data.</text>
</comment>
<dbReference type="NCBIfam" id="NF011327">
    <property type="entry name" value="PRK14741.1"/>
    <property type="match status" value="1"/>
</dbReference>